<dbReference type="AlphaFoldDB" id="C6BQC1"/>
<gene>
    <name evidence="1" type="ordered locus">Rpic12D_4732</name>
</gene>
<sequence length="369" mass="40481">MSNQNEIRTIERVLCFSLEIHIWSGRRKLRTTDIGEIDELPNSDLASLGSKKVIDSEHLKPFDKLKKRAQKACESRGVRFLGGYAIPYNKAKLVADDLEAIAGEYEQARAHLVANYDRFIQEWQNAPNNKEWAHIIKDEAPGKAYVEGALGFKWQACKVRSVDDSEEAAELLSHGLKQAEQGLAGTLFREIAQEAAAFEERTLCFGDANKGRHAREYVSQRCKNALEAIREKMEGLAFLDPCVRPIIETIDYSINLLPSKGKIEGIHLTTLWGLTGILKRPDRMRAFGQQCLDSGDVAATFGFAVGKHGSASDDEASLAPVQVPQAPGQQSVAVGGPAVTTVRSARPVPSLPLPLPLPIQQGMVTSIGI</sequence>
<accession>C6BQC1</accession>
<name>C6BQC1_RALP1</name>
<organism evidence="1">
    <name type="scientific">Ralstonia pickettii (strain 12D)</name>
    <dbReference type="NCBI Taxonomy" id="428406"/>
    <lineage>
        <taxon>Bacteria</taxon>
        <taxon>Pseudomonadati</taxon>
        <taxon>Pseudomonadota</taxon>
        <taxon>Betaproteobacteria</taxon>
        <taxon>Burkholderiales</taxon>
        <taxon>Burkholderiaceae</taxon>
        <taxon>Ralstonia</taxon>
    </lineage>
</organism>
<dbReference type="KEGG" id="rpf:Rpic12D_4732"/>
<keyword evidence="1" id="KW-0614">Plasmid</keyword>
<dbReference type="InterPro" id="IPR021496">
    <property type="entry name" value="DUF3150"/>
</dbReference>
<geneLocation type="plasmid" evidence="1">
    <name>pRp12D01</name>
</geneLocation>
<reference evidence="1" key="1">
    <citation type="submission" date="2009-06" db="EMBL/GenBank/DDBJ databases">
        <title>Complete sequence plasmid 1 of Ralstonia pickettii 12D.</title>
        <authorList>
            <consortium name="US DOE Joint Genome Institute"/>
            <person name="Lucas S."/>
            <person name="Copeland A."/>
            <person name="Lapidus A."/>
            <person name="Glavina del Rio T."/>
            <person name="Dalin E."/>
            <person name="Tice H."/>
            <person name="Bruce D."/>
            <person name="Goodwin L."/>
            <person name="Pitluck S."/>
            <person name="Sims D."/>
            <person name="Meincke L."/>
            <person name="Brettin T."/>
            <person name="Detter J.C."/>
            <person name="Han C."/>
            <person name="Larimer F."/>
            <person name="Land M."/>
            <person name="Hauser L."/>
            <person name="Kyrpides N."/>
            <person name="Ovchinnikova G."/>
            <person name="Marsh T."/>
            <person name="Richardson P."/>
        </authorList>
    </citation>
    <scope>NUCLEOTIDE SEQUENCE [LARGE SCALE GENOMIC DNA]</scope>
    <source>
        <strain evidence="1">12D</strain>
        <plasmid>12D</plasmid>
        <plasmid evidence="1">pRp12D01</plasmid>
    </source>
</reference>
<proteinExistence type="predicted"/>
<protein>
    <recommendedName>
        <fullName evidence="2">DUF3150 domain-containing protein</fullName>
    </recommendedName>
</protein>
<evidence type="ECO:0000313" key="1">
    <source>
        <dbReference type="EMBL" id="ACS65968.1"/>
    </source>
</evidence>
<evidence type="ECO:0008006" key="2">
    <source>
        <dbReference type="Google" id="ProtNLM"/>
    </source>
</evidence>
<dbReference type="Pfam" id="PF11348">
    <property type="entry name" value="DUF3150"/>
    <property type="match status" value="1"/>
</dbReference>
<dbReference type="HOGENOM" id="CLU_053103_0_0_4"/>
<dbReference type="EMBL" id="CP001646">
    <property type="protein sequence ID" value="ACS65968.1"/>
    <property type="molecule type" value="Genomic_DNA"/>
</dbReference>